<evidence type="ECO:0000256" key="1">
    <source>
        <dbReference type="SAM" id="Phobius"/>
    </source>
</evidence>
<keyword evidence="1" id="KW-0472">Membrane</keyword>
<keyword evidence="1" id="KW-0812">Transmembrane</keyword>
<dbReference type="KEGG" id="vgo:GJW-30_1_01465"/>
<keyword evidence="3" id="KW-1185">Reference proteome</keyword>
<reference evidence="2 3" key="1">
    <citation type="submission" date="2015-08" db="EMBL/GenBank/DDBJ databases">
        <title>Investigation of the bacterial diversity of lava forest soil.</title>
        <authorList>
            <person name="Lee J.S."/>
        </authorList>
    </citation>
    <scope>NUCLEOTIDE SEQUENCE [LARGE SCALE GENOMIC DNA]</scope>
    <source>
        <strain evidence="2 3">GJW-30</strain>
    </source>
</reference>
<protein>
    <submittedName>
        <fullName evidence="2">Uncharacterized protein</fullName>
    </submittedName>
</protein>
<organism evidence="2 3">
    <name type="scientific">Variibacter gotjawalensis</name>
    <dbReference type="NCBI Taxonomy" id="1333996"/>
    <lineage>
        <taxon>Bacteria</taxon>
        <taxon>Pseudomonadati</taxon>
        <taxon>Pseudomonadota</taxon>
        <taxon>Alphaproteobacteria</taxon>
        <taxon>Hyphomicrobiales</taxon>
        <taxon>Nitrobacteraceae</taxon>
        <taxon>Variibacter</taxon>
    </lineage>
</organism>
<proteinExistence type="predicted"/>
<dbReference type="Proteomes" id="UP000236884">
    <property type="component" value="Chromosome"/>
</dbReference>
<dbReference type="EMBL" id="AP014946">
    <property type="protein sequence ID" value="BAT58937.1"/>
    <property type="molecule type" value="Genomic_DNA"/>
</dbReference>
<evidence type="ECO:0000313" key="3">
    <source>
        <dbReference type="Proteomes" id="UP000236884"/>
    </source>
</evidence>
<accession>A0A0S3PSP3</accession>
<gene>
    <name evidence="2" type="ORF">GJW-30_1_01465</name>
</gene>
<sequence length="37" mass="3981">MVDKTRLQLIGWLLGSTTAIVFLVAAVMVSDAVASRF</sequence>
<dbReference type="AlphaFoldDB" id="A0A0S3PSP3"/>
<keyword evidence="1" id="KW-1133">Transmembrane helix</keyword>
<feature type="transmembrane region" description="Helical" evidence="1">
    <location>
        <begin position="12"/>
        <end position="34"/>
    </location>
</feature>
<evidence type="ECO:0000313" key="2">
    <source>
        <dbReference type="EMBL" id="BAT58937.1"/>
    </source>
</evidence>
<name>A0A0S3PSP3_9BRAD</name>